<evidence type="ECO:0000256" key="1">
    <source>
        <dbReference type="ARBA" id="ARBA00010164"/>
    </source>
</evidence>
<dbReference type="GO" id="GO:0004674">
    <property type="term" value="F:protein serine/threonine kinase activity"/>
    <property type="evidence" value="ECO:0007669"/>
    <property type="project" value="TreeGrafter"/>
</dbReference>
<dbReference type="OrthoDB" id="9805913at2"/>
<dbReference type="AlphaFoldDB" id="H7EHQ0"/>
<name>H7EHQ0_9SPIR</name>
<sequence>MKKFCLKVLIEINGRFVLAGQISGTSSRDAVFSYADSFLSVPNARAISLSFPLSQKEFDSESTKIFFDGLLPEGFTRQCVANNIHSDSDDYISILRELGSECLGEIQIVDEENPLEAGGYNEVSLDEIKALAKEGAGKSAEIVIKSHLSLTGASGKVGLYYDEKNKKWFKPQGLSPSTHIIKQSHVRYKNIVLNEQLCLLAAQKLGIEVPVSFIIQAQKEKTDDENVLFATSRFDRVFDSDSKIISGFRLPYRLHQEDFAQALGIKSERKYEKDGEEYLQKMFGLIRKFCSNPIEDSLRLWRRAVFNYLIGNTDNHIKNASILYSKDLASVRLAPCYDVICTQLYEGCTDEMSLSINGKLNINQISRSDFEAEAKNCGLGSKIAMKIYDELEVRFEKALKDSATELTEQGFSDAKNMAEQIINWRKR</sequence>
<proteinExistence type="inferred from homology"/>
<dbReference type="Proteomes" id="UP000003571">
    <property type="component" value="Unassembled WGS sequence"/>
</dbReference>
<dbReference type="eggNOG" id="COG3550">
    <property type="taxonomic scope" value="Bacteria"/>
</dbReference>
<dbReference type="STRING" id="907348.TresaDRAFT_2266"/>
<comment type="caution">
    <text evidence="6">The sequence shown here is derived from an EMBL/GenBank/DDBJ whole genome shotgun (WGS) entry which is preliminary data.</text>
</comment>
<reference evidence="6 7" key="1">
    <citation type="submission" date="2011-09" db="EMBL/GenBank/DDBJ databases">
        <title>The draft genome of Treponema saccharophilum DSM 2985.</title>
        <authorList>
            <consortium name="US DOE Joint Genome Institute (JGI-PGF)"/>
            <person name="Lucas S."/>
            <person name="Copeland A."/>
            <person name="Lapidus A."/>
            <person name="Glavina del Rio T."/>
            <person name="Dalin E."/>
            <person name="Tice H."/>
            <person name="Bruce D."/>
            <person name="Goodwin L."/>
            <person name="Pitluck S."/>
            <person name="Peters L."/>
            <person name="Kyrpides N."/>
            <person name="Mavromatis K."/>
            <person name="Ivanova N."/>
            <person name="Markowitz V."/>
            <person name="Cheng J.-F."/>
            <person name="Hugenholtz P."/>
            <person name="Woyke T."/>
            <person name="Wu D."/>
            <person name="Gronow S."/>
            <person name="Wellnitz S."/>
            <person name="Brambilla E."/>
            <person name="Klenk H.-P."/>
            <person name="Eisen J.A."/>
        </authorList>
    </citation>
    <scope>NUCLEOTIDE SEQUENCE [LARGE SCALE GENOMIC DNA]</scope>
    <source>
        <strain evidence="6 7">DSM 2985</strain>
    </source>
</reference>
<dbReference type="Pfam" id="PF13657">
    <property type="entry name" value="Couple_hipA"/>
    <property type="match status" value="1"/>
</dbReference>
<keyword evidence="7" id="KW-1185">Reference proteome</keyword>
<evidence type="ECO:0000259" key="4">
    <source>
        <dbReference type="Pfam" id="PF07804"/>
    </source>
</evidence>
<dbReference type="InterPro" id="IPR012893">
    <property type="entry name" value="HipA-like_C"/>
</dbReference>
<organism evidence="6 7">
    <name type="scientific">Treponema saccharophilum DSM 2985</name>
    <dbReference type="NCBI Taxonomy" id="907348"/>
    <lineage>
        <taxon>Bacteria</taxon>
        <taxon>Pseudomonadati</taxon>
        <taxon>Spirochaetota</taxon>
        <taxon>Spirochaetia</taxon>
        <taxon>Spirochaetales</taxon>
        <taxon>Treponemataceae</taxon>
        <taxon>Treponema</taxon>
    </lineage>
</organism>
<dbReference type="PATRIC" id="fig|907348.3.peg.323"/>
<comment type="similarity">
    <text evidence="1">Belongs to the HipA Ser/Thr kinase family.</text>
</comment>
<keyword evidence="2" id="KW-0808">Transferase</keyword>
<dbReference type="Pfam" id="PF07804">
    <property type="entry name" value="HipA_C"/>
    <property type="match status" value="1"/>
</dbReference>
<evidence type="ECO:0000259" key="5">
    <source>
        <dbReference type="Pfam" id="PF13657"/>
    </source>
</evidence>
<dbReference type="PANTHER" id="PTHR37419:SF1">
    <property type="entry name" value="SERINE_THREONINE-PROTEIN KINASE TOXIN HIPA"/>
    <property type="match status" value="1"/>
</dbReference>
<evidence type="ECO:0000256" key="2">
    <source>
        <dbReference type="ARBA" id="ARBA00022679"/>
    </source>
</evidence>
<accession>H7EHQ0</accession>
<dbReference type="InterPro" id="IPR017508">
    <property type="entry name" value="HipA_N1"/>
</dbReference>
<feature type="domain" description="HipA N-terminal subdomain 1" evidence="5">
    <location>
        <begin position="18"/>
        <end position="108"/>
    </location>
</feature>
<evidence type="ECO:0000313" key="7">
    <source>
        <dbReference type="Proteomes" id="UP000003571"/>
    </source>
</evidence>
<gene>
    <name evidence="6" type="ORF">TresaDRAFT_2266</name>
</gene>
<dbReference type="RefSeq" id="WP_002702246.1">
    <property type="nucleotide sequence ID" value="NZ_AGRW01000030.1"/>
</dbReference>
<dbReference type="InterPro" id="IPR052028">
    <property type="entry name" value="HipA_Ser/Thr_kinase"/>
</dbReference>
<evidence type="ECO:0000256" key="3">
    <source>
        <dbReference type="ARBA" id="ARBA00022777"/>
    </source>
</evidence>
<protein>
    <submittedName>
        <fullName evidence="6">HipA N-terminal domain protein</fullName>
    </submittedName>
</protein>
<keyword evidence="3" id="KW-0418">Kinase</keyword>
<dbReference type="Gene3D" id="1.10.1070.20">
    <property type="match status" value="1"/>
</dbReference>
<dbReference type="PANTHER" id="PTHR37419">
    <property type="entry name" value="SERINE/THREONINE-PROTEIN KINASE TOXIN HIPA"/>
    <property type="match status" value="1"/>
</dbReference>
<evidence type="ECO:0000313" key="6">
    <source>
        <dbReference type="EMBL" id="EIC02840.1"/>
    </source>
</evidence>
<feature type="domain" description="HipA-like C-terminal" evidence="4">
    <location>
        <begin position="148"/>
        <end position="397"/>
    </location>
</feature>
<dbReference type="NCBIfam" id="TIGR03071">
    <property type="entry name" value="couple_hipA"/>
    <property type="match status" value="1"/>
</dbReference>
<dbReference type="EMBL" id="AGRW01000030">
    <property type="protein sequence ID" value="EIC02840.1"/>
    <property type="molecule type" value="Genomic_DNA"/>
</dbReference>
<dbReference type="GO" id="GO:0005829">
    <property type="term" value="C:cytosol"/>
    <property type="evidence" value="ECO:0007669"/>
    <property type="project" value="TreeGrafter"/>
</dbReference>